<sequence length="127" mass="14070">MHGSILPVMTTLVVVLCLVLKGTYHTCLNIVLLIPGMLHQSCHGYPDLCVVMLDAASSHFLCATLRNHQSQNNCGDSLTGRHADLHVKHSNCNKNNILELNKYERIISQGFEVHLHLGVTYNLVSLV</sequence>
<protein>
    <submittedName>
        <fullName evidence="1">Uncharacterized protein</fullName>
    </submittedName>
</protein>
<proteinExistence type="predicted"/>
<name>A0A8J6BTV7_ZIZPA</name>
<evidence type="ECO:0000313" key="2">
    <source>
        <dbReference type="Proteomes" id="UP000729402"/>
    </source>
</evidence>
<organism evidence="1 2">
    <name type="scientific">Zizania palustris</name>
    <name type="common">Northern wild rice</name>
    <dbReference type="NCBI Taxonomy" id="103762"/>
    <lineage>
        <taxon>Eukaryota</taxon>
        <taxon>Viridiplantae</taxon>
        <taxon>Streptophyta</taxon>
        <taxon>Embryophyta</taxon>
        <taxon>Tracheophyta</taxon>
        <taxon>Spermatophyta</taxon>
        <taxon>Magnoliopsida</taxon>
        <taxon>Liliopsida</taxon>
        <taxon>Poales</taxon>
        <taxon>Poaceae</taxon>
        <taxon>BOP clade</taxon>
        <taxon>Oryzoideae</taxon>
        <taxon>Oryzeae</taxon>
        <taxon>Zizaniinae</taxon>
        <taxon>Zizania</taxon>
    </lineage>
</organism>
<evidence type="ECO:0000313" key="1">
    <source>
        <dbReference type="EMBL" id="KAG8093281.1"/>
    </source>
</evidence>
<accession>A0A8J6BTV7</accession>
<dbReference type="Proteomes" id="UP000729402">
    <property type="component" value="Unassembled WGS sequence"/>
</dbReference>
<keyword evidence="2" id="KW-1185">Reference proteome</keyword>
<reference evidence="1" key="2">
    <citation type="submission" date="2021-02" db="EMBL/GenBank/DDBJ databases">
        <authorList>
            <person name="Kimball J.A."/>
            <person name="Haas M.W."/>
            <person name="Macchietto M."/>
            <person name="Kono T."/>
            <person name="Duquette J."/>
            <person name="Shao M."/>
        </authorList>
    </citation>
    <scope>NUCLEOTIDE SEQUENCE</scope>
    <source>
        <tissue evidence="1">Fresh leaf tissue</tissue>
    </source>
</reference>
<dbReference type="AlphaFoldDB" id="A0A8J6BTV7"/>
<reference evidence="1" key="1">
    <citation type="journal article" date="2021" name="bioRxiv">
        <title>Whole Genome Assembly and Annotation of Northern Wild Rice, Zizania palustris L., Supports a Whole Genome Duplication in the Zizania Genus.</title>
        <authorList>
            <person name="Haas M."/>
            <person name="Kono T."/>
            <person name="Macchietto M."/>
            <person name="Millas R."/>
            <person name="McGilp L."/>
            <person name="Shao M."/>
            <person name="Duquette J."/>
            <person name="Hirsch C.N."/>
            <person name="Kimball J."/>
        </authorList>
    </citation>
    <scope>NUCLEOTIDE SEQUENCE</scope>
    <source>
        <tissue evidence="1">Fresh leaf tissue</tissue>
    </source>
</reference>
<gene>
    <name evidence="1" type="ORF">GUJ93_ZPchr0012g22124</name>
</gene>
<comment type="caution">
    <text evidence="1">The sequence shown here is derived from an EMBL/GenBank/DDBJ whole genome shotgun (WGS) entry which is preliminary data.</text>
</comment>
<dbReference type="EMBL" id="JAAALK010000080">
    <property type="protein sequence ID" value="KAG8093281.1"/>
    <property type="molecule type" value="Genomic_DNA"/>
</dbReference>